<dbReference type="Proteomes" id="UP000321907">
    <property type="component" value="Unassembled WGS sequence"/>
</dbReference>
<comment type="caution">
    <text evidence="9">Lacks conserved residue(s) required for the propagation of feature annotation.</text>
</comment>
<dbReference type="EMBL" id="VOXD01000018">
    <property type="protein sequence ID" value="TXF88902.1"/>
    <property type="molecule type" value="Genomic_DNA"/>
</dbReference>
<comment type="catalytic activity">
    <reaction evidence="9 10">
        <text>Release of signal peptides from bacterial membrane prolipoproteins. Hydrolyzes -Xaa-Yaa-Zaa-|-(S,diacylglyceryl)Cys-, in which Xaa is hydrophobic (preferably Leu), and Yaa (Ala or Ser) and Zaa (Gly or Ala) have small, neutral side chains.</text>
        <dbReference type="EC" id="3.4.23.36"/>
    </reaction>
</comment>
<comment type="subcellular location">
    <subcellularLocation>
        <location evidence="9">Cell membrane</location>
        <topology evidence="9">Multi-pass membrane protein</topology>
    </subcellularLocation>
</comment>
<feature type="transmembrane region" description="Helical" evidence="9">
    <location>
        <begin position="100"/>
        <end position="118"/>
    </location>
</feature>
<dbReference type="PRINTS" id="PR00781">
    <property type="entry name" value="LIPOSIGPTASE"/>
</dbReference>
<sequence length="191" mass="21232">MTRTKNQIAIVAGAILVTVGLDQWTKALAIEHLEGQPPIYYLNEMFSLTFAKNTGAFLSLGEDLGPVLKPILLNALPALLLVGLLYFIFKEKNLNRWQTLALSLIVAGGLSNIIDRLLYGHVVDMLHIQLTDSIQTGIFNIADMAIMAGMFIMLPFVFKKDDLPTEEEKANHVPLTPAEETVVEVKQEERE</sequence>
<proteinExistence type="inferred from homology"/>
<evidence type="ECO:0000313" key="14">
    <source>
        <dbReference type="Proteomes" id="UP000321907"/>
    </source>
</evidence>
<dbReference type="GO" id="GO:0006508">
    <property type="term" value="P:proteolysis"/>
    <property type="evidence" value="ECO:0007669"/>
    <property type="project" value="UniProtKB-KW"/>
</dbReference>
<reference evidence="13 14" key="1">
    <citation type="submission" date="2019-08" db="EMBL/GenBank/DDBJ databases">
        <title>Lewinella sp. strain SSH13 Genome sequencing and assembly.</title>
        <authorList>
            <person name="Kim I."/>
        </authorList>
    </citation>
    <scope>NUCLEOTIDE SEQUENCE [LARGE SCALE GENOMIC DNA]</scope>
    <source>
        <strain evidence="13 14">SSH13</strain>
    </source>
</reference>
<keyword evidence="4 9" id="KW-0812">Transmembrane</keyword>
<dbReference type="EC" id="3.4.23.36" evidence="9"/>
<keyword evidence="3 9" id="KW-0645">Protease</keyword>
<dbReference type="RefSeq" id="WP_147931110.1">
    <property type="nucleotide sequence ID" value="NZ_VOXD01000018.1"/>
</dbReference>
<dbReference type="Pfam" id="PF01252">
    <property type="entry name" value="Peptidase_A8"/>
    <property type="match status" value="1"/>
</dbReference>
<dbReference type="GO" id="GO:0005886">
    <property type="term" value="C:plasma membrane"/>
    <property type="evidence" value="ECO:0007669"/>
    <property type="project" value="UniProtKB-SubCell"/>
</dbReference>
<dbReference type="HAMAP" id="MF_00161">
    <property type="entry name" value="LspA"/>
    <property type="match status" value="1"/>
</dbReference>
<accession>A0A5C7FVP9</accession>
<organism evidence="13 14">
    <name type="scientific">Neolewinella aurantiaca</name>
    <dbReference type="NCBI Taxonomy" id="2602767"/>
    <lineage>
        <taxon>Bacteria</taxon>
        <taxon>Pseudomonadati</taxon>
        <taxon>Bacteroidota</taxon>
        <taxon>Saprospiria</taxon>
        <taxon>Saprospirales</taxon>
        <taxon>Lewinellaceae</taxon>
        <taxon>Neolewinella</taxon>
    </lineage>
</organism>
<keyword evidence="6 9" id="KW-0378">Hydrolase</keyword>
<dbReference type="AlphaFoldDB" id="A0A5C7FVP9"/>
<evidence type="ECO:0000313" key="13">
    <source>
        <dbReference type="EMBL" id="TXF88902.1"/>
    </source>
</evidence>
<evidence type="ECO:0000256" key="7">
    <source>
        <dbReference type="ARBA" id="ARBA00022989"/>
    </source>
</evidence>
<keyword evidence="5 9" id="KW-0064">Aspartyl protease</keyword>
<comment type="caution">
    <text evidence="13">The sequence shown here is derived from an EMBL/GenBank/DDBJ whole genome shotgun (WGS) entry which is preliminary data.</text>
</comment>
<evidence type="ECO:0000256" key="4">
    <source>
        <dbReference type="ARBA" id="ARBA00022692"/>
    </source>
</evidence>
<keyword evidence="8 9" id="KW-0472">Membrane</keyword>
<keyword evidence="7 9" id="KW-1133">Transmembrane helix</keyword>
<dbReference type="PANTHER" id="PTHR33695">
    <property type="entry name" value="LIPOPROTEIN SIGNAL PEPTIDASE"/>
    <property type="match status" value="1"/>
</dbReference>
<feature type="transmembrane region" description="Helical" evidence="9">
    <location>
        <begin position="67"/>
        <end position="88"/>
    </location>
</feature>
<evidence type="ECO:0000256" key="8">
    <source>
        <dbReference type="ARBA" id="ARBA00023136"/>
    </source>
</evidence>
<keyword evidence="14" id="KW-1185">Reference proteome</keyword>
<name>A0A5C7FVP9_9BACT</name>
<evidence type="ECO:0000256" key="6">
    <source>
        <dbReference type="ARBA" id="ARBA00022801"/>
    </source>
</evidence>
<dbReference type="PROSITE" id="PS00855">
    <property type="entry name" value="SPASE_II"/>
    <property type="match status" value="1"/>
</dbReference>
<comment type="function">
    <text evidence="9 10">This protein specifically catalyzes the removal of signal peptides from prolipoproteins.</text>
</comment>
<gene>
    <name evidence="9 13" type="primary">lspA</name>
    <name evidence="13" type="ORF">FUA23_12650</name>
</gene>
<feature type="active site" evidence="9">
    <location>
        <position position="124"/>
    </location>
</feature>
<dbReference type="OrthoDB" id="9810259at2"/>
<dbReference type="GO" id="GO:0004190">
    <property type="term" value="F:aspartic-type endopeptidase activity"/>
    <property type="evidence" value="ECO:0007669"/>
    <property type="project" value="UniProtKB-UniRule"/>
</dbReference>
<evidence type="ECO:0000256" key="12">
    <source>
        <dbReference type="SAM" id="MobiDB-lite"/>
    </source>
</evidence>
<dbReference type="PANTHER" id="PTHR33695:SF1">
    <property type="entry name" value="LIPOPROTEIN SIGNAL PEPTIDASE"/>
    <property type="match status" value="1"/>
</dbReference>
<dbReference type="NCBIfam" id="TIGR00077">
    <property type="entry name" value="lspA"/>
    <property type="match status" value="1"/>
</dbReference>
<evidence type="ECO:0000256" key="3">
    <source>
        <dbReference type="ARBA" id="ARBA00022670"/>
    </source>
</evidence>
<evidence type="ECO:0000256" key="5">
    <source>
        <dbReference type="ARBA" id="ARBA00022750"/>
    </source>
</evidence>
<feature type="transmembrane region" description="Helical" evidence="9">
    <location>
        <begin position="138"/>
        <end position="158"/>
    </location>
</feature>
<dbReference type="InterPro" id="IPR001872">
    <property type="entry name" value="Peptidase_A8"/>
</dbReference>
<protein>
    <recommendedName>
        <fullName evidence="9">Lipoprotein signal peptidase</fullName>
        <ecNumber evidence="9">3.4.23.36</ecNumber>
    </recommendedName>
    <alternativeName>
        <fullName evidence="9">Prolipoprotein signal peptidase</fullName>
    </alternativeName>
    <alternativeName>
        <fullName evidence="9">Signal peptidase II</fullName>
        <shortName evidence="9">SPase II</shortName>
    </alternativeName>
</protein>
<keyword evidence="2 9" id="KW-1003">Cell membrane</keyword>
<evidence type="ECO:0000256" key="9">
    <source>
        <dbReference type="HAMAP-Rule" id="MF_00161"/>
    </source>
</evidence>
<evidence type="ECO:0000256" key="2">
    <source>
        <dbReference type="ARBA" id="ARBA00022475"/>
    </source>
</evidence>
<evidence type="ECO:0000256" key="1">
    <source>
        <dbReference type="ARBA" id="ARBA00006139"/>
    </source>
</evidence>
<feature type="region of interest" description="Disordered" evidence="12">
    <location>
        <begin position="168"/>
        <end position="191"/>
    </location>
</feature>
<comment type="pathway">
    <text evidence="9">Protein modification; lipoprotein biosynthesis (signal peptide cleavage).</text>
</comment>
<dbReference type="UniPathway" id="UPA00665"/>
<feature type="active site" evidence="9">
    <location>
        <position position="143"/>
    </location>
</feature>
<evidence type="ECO:0000256" key="11">
    <source>
        <dbReference type="RuleBase" id="RU004181"/>
    </source>
</evidence>
<evidence type="ECO:0000256" key="10">
    <source>
        <dbReference type="RuleBase" id="RU000594"/>
    </source>
</evidence>
<comment type="similarity">
    <text evidence="1 9 11">Belongs to the peptidase A8 family.</text>
</comment>